<keyword evidence="5" id="KW-0647">Proteasome</keyword>
<evidence type="ECO:0000256" key="2">
    <source>
        <dbReference type="ARBA" id="ARBA00023186"/>
    </source>
</evidence>
<dbReference type="GO" id="GO:0000502">
    <property type="term" value="C:proteasome complex"/>
    <property type="evidence" value="ECO:0007669"/>
    <property type="project" value="UniProtKB-KW"/>
</dbReference>
<dbReference type="EMBL" id="OOIN01000031">
    <property type="protein sequence ID" value="SPO30084.1"/>
    <property type="molecule type" value="Genomic_DNA"/>
</dbReference>
<dbReference type="GO" id="GO:0005829">
    <property type="term" value="C:cytosol"/>
    <property type="evidence" value="ECO:0007669"/>
    <property type="project" value="TreeGrafter"/>
</dbReference>
<dbReference type="PANTHER" id="PTHR12970">
    <property type="entry name" value="PROTEASOME ASSEMBLY CHAPERONE 2"/>
    <property type="match status" value="1"/>
</dbReference>
<sequence>MTETPFFIPIDESKATPSLQGTTLIIPAVSIGSVPQLAVDLLLHHAELKLVKVGRLDPSFCFPFVGPCDTCSDQKDLTTALEVFSNGSLTVIQQRSPVYKSHEITYISRLLSWISSFNFSETLWLTSIDAAARTDAEFSTPLLSLFPPNSSPPSTPLLKSLLTSFPLFNPPSDPQESHKNTYHVPYIPASLLTRNLFHHAKNTNIAALLYFAAEGDTRQDAHILSNLTLHLLSSSSSSSSSSTTLQTQKHFEGWNTPLLKEPPSWAALFGRPPTASLYA</sequence>
<dbReference type="GO" id="GO:0043248">
    <property type="term" value="P:proteasome assembly"/>
    <property type="evidence" value="ECO:0007669"/>
    <property type="project" value="TreeGrafter"/>
</dbReference>
<dbReference type="InterPro" id="IPR038389">
    <property type="entry name" value="PSMG2_sf"/>
</dbReference>
<dbReference type="Gene3D" id="3.40.50.10900">
    <property type="entry name" value="PAC-like subunit"/>
    <property type="match status" value="2"/>
</dbReference>
<dbReference type="InterPro" id="IPR016562">
    <property type="entry name" value="Proteasome_assmbl_chp_2_euk"/>
</dbReference>
<evidence type="ECO:0000256" key="4">
    <source>
        <dbReference type="PIRNR" id="PIRNR010044"/>
    </source>
</evidence>
<name>A0A5C3EHD0_9BASI</name>
<dbReference type="GO" id="GO:0005634">
    <property type="term" value="C:nucleus"/>
    <property type="evidence" value="ECO:0007669"/>
    <property type="project" value="TreeGrafter"/>
</dbReference>
<evidence type="ECO:0000313" key="6">
    <source>
        <dbReference type="Proteomes" id="UP000324022"/>
    </source>
</evidence>
<proteinExistence type="inferred from homology"/>
<dbReference type="OrthoDB" id="10260712at2759"/>
<gene>
    <name evidence="5" type="ORF">UTRI_05923</name>
</gene>
<dbReference type="Pfam" id="PF09754">
    <property type="entry name" value="PAC2"/>
    <property type="match status" value="1"/>
</dbReference>
<protein>
    <recommendedName>
        <fullName evidence="1 4">Proteasome assembly chaperone 2</fullName>
    </recommendedName>
</protein>
<evidence type="ECO:0000256" key="3">
    <source>
        <dbReference type="ARBA" id="ARBA00025745"/>
    </source>
</evidence>
<reference evidence="5 6" key="1">
    <citation type="submission" date="2018-03" db="EMBL/GenBank/DDBJ databases">
        <authorList>
            <person name="Guldener U."/>
        </authorList>
    </citation>
    <scope>NUCLEOTIDE SEQUENCE [LARGE SCALE GENOMIC DNA]</scope>
    <source>
        <strain evidence="5 6">NBRC100155</strain>
    </source>
</reference>
<comment type="subunit">
    <text evidence="4">Component of the 20S proteasome chaperone.</text>
</comment>
<evidence type="ECO:0000256" key="1">
    <source>
        <dbReference type="ARBA" id="ARBA00019186"/>
    </source>
</evidence>
<dbReference type="Proteomes" id="UP000324022">
    <property type="component" value="Unassembled WGS sequence"/>
</dbReference>
<keyword evidence="2 4" id="KW-0143">Chaperone</keyword>
<keyword evidence="6" id="KW-1185">Reference proteome</keyword>
<comment type="function">
    <text evidence="4">Involved in 20S proteasome assembly.</text>
</comment>
<accession>A0A5C3EHD0</accession>
<dbReference type="AlphaFoldDB" id="A0A5C3EHD0"/>
<comment type="similarity">
    <text evidence="3 4">Belongs to the PSMG2 family.</text>
</comment>
<organism evidence="5 6">
    <name type="scientific">Ustilago trichophora</name>
    <dbReference type="NCBI Taxonomy" id="86804"/>
    <lineage>
        <taxon>Eukaryota</taxon>
        <taxon>Fungi</taxon>
        <taxon>Dikarya</taxon>
        <taxon>Basidiomycota</taxon>
        <taxon>Ustilaginomycotina</taxon>
        <taxon>Ustilaginomycetes</taxon>
        <taxon>Ustilaginales</taxon>
        <taxon>Ustilaginaceae</taxon>
        <taxon>Ustilago</taxon>
    </lineage>
</organism>
<dbReference type="InterPro" id="IPR019151">
    <property type="entry name" value="Proteasome_assmbl_chaperone_2"/>
</dbReference>
<dbReference type="PIRSF" id="PIRSF010044">
    <property type="entry name" value="UCP010044"/>
    <property type="match status" value="1"/>
</dbReference>
<dbReference type="PANTHER" id="PTHR12970:SF1">
    <property type="entry name" value="PROTEASOME ASSEMBLY CHAPERONE 2"/>
    <property type="match status" value="1"/>
</dbReference>
<evidence type="ECO:0000313" key="5">
    <source>
        <dbReference type="EMBL" id="SPO30084.1"/>
    </source>
</evidence>